<evidence type="ECO:0000313" key="3">
    <source>
        <dbReference type="EMBL" id="BAC12618.1"/>
    </source>
</evidence>
<name>Q8CXL2_OCEIH</name>
<dbReference type="GO" id="GO:0008745">
    <property type="term" value="F:N-acetylmuramoyl-L-alanine amidase activity"/>
    <property type="evidence" value="ECO:0007669"/>
    <property type="project" value="UniProtKB-EC"/>
</dbReference>
<evidence type="ECO:0000256" key="1">
    <source>
        <dbReference type="SAM" id="SignalP"/>
    </source>
</evidence>
<dbReference type="Gene3D" id="1.10.10.2520">
    <property type="entry name" value="Cell wall hydrolase SleB, domain 1"/>
    <property type="match status" value="1"/>
</dbReference>
<dbReference type="Gene3D" id="6.20.240.60">
    <property type="match status" value="1"/>
</dbReference>
<dbReference type="InterPro" id="IPR011105">
    <property type="entry name" value="Cell_wall_hydrolase_SleB"/>
</dbReference>
<dbReference type="KEGG" id="oih:OB0662"/>
<dbReference type="STRING" id="221109.gene:10732883"/>
<dbReference type="PhylomeDB" id="Q8CXL2"/>
<dbReference type="AlphaFoldDB" id="Q8CXL2"/>
<gene>
    <name evidence="3" type="ordered locus">OB0662</name>
</gene>
<sequence length="182" mass="20575">MLKNITTIVTGFMLLMFAPVVANAAEKEEKIDKDNKLSMHQLINHKSNVEELEMIYINEETVDMTDKEKDLLERLVHAEAKGEPYEGMVAVAVVVLNRVDSNHFPDTVSEVINQDKQFTPVSNGKINKPAGKESKNAVEEALYTDRSLVTESLYFYNPDTATSRWLDDKVTTEVIGNHVFKD</sequence>
<protein>
    <submittedName>
        <fullName evidence="3">Sporulation specific N-acetylmuramoyl-L-alanine amidase (Spore cortex-lytic enzyme)</fullName>
        <ecNumber evidence="3">3.5.1.28</ecNumber>
    </submittedName>
</protein>
<feature type="chain" id="PRO_5004304585" evidence="1">
    <location>
        <begin position="25"/>
        <end position="182"/>
    </location>
</feature>
<dbReference type="Proteomes" id="UP000000822">
    <property type="component" value="Chromosome"/>
</dbReference>
<proteinExistence type="predicted"/>
<keyword evidence="3" id="KW-0378">Hydrolase</keyword>
<feature type="domain" description="Cell wall hydrolase SleB" evidence="2">
    <location>
        <begin position="82"/>
        <end position="180"/>
    </location>
</feature>
<accession>Q8CXL2</accession>
<dbReference type="Pfam" id="PF07486">
    <property type="entry name" value="Hydrolase_2"/>
    <property type="match status" value="1"/>
</dbReference>
<feature type="signal peptide" evidence="1">
    <location>
        <begin position="1"/>
        <end position="24"/>
    </location>
</feature>
<evidence type="ECO:0000313" key="4">
    <source>
        <dbReference type="Proteomes" id="UP000000822"/>
    </source>
</evidence>
<reference evidence="3 4" key="2">
    <citation type="journal article" date="2002" name="Nucleic Acids Res.">
        <title>Genome sequence of Oceanobacillus iheyensis isolated from the Iheya Ridge and its unexpected adaptive capabilities to extreme environments.</title>
        <authorList>
            <person name="Takami H."/>
            <person name="Takaki Y."/>
            <person name="Uchiyama I."/>
        </authorList>
    </citation>
    <scope>NUCLEOTIDE SEQUENCE [LARGE SCALE GENOMIC DNA]</scope>
    <source>
        <strain evidence="4">DSM 14371 / CIP 107618 / JCM 11309 / KCTC 3954 / HTE831</strain>
    </source>
</reference>
<dbReference type="RefSeq" id="WP_011065068.1">
    <property type="nucleotide sequence ID" value="NC_004193.1"/>
</dbReference>
<evidence type="ECO:0000259" key="2">
    <source>
        <dbReference type="Pfam" id="PF07486"/>
    </source>
</evidence>
<keyword evidence="1" id="KW-0732">Signal</keyword>
<reference evidence="3 4" key="1">
    <citation type="journal article" date="2001" name="FEMS Microbiol. Lett.">
        <title>Oceanobacillus iheyensis gen. nov., sp. nov., a deep-sea extremely halotolerant and alkaliphilic species isolated from a depth of 1050 m on the Iheya Ridge.</title>
        <authorList>
            <person name="Lu J."/>
            <person name="Nogi Y."/>
            <person name="Takami H."/>
        </authorList>
    </citation>
    <scope>NUCLEOTIDE SEQUENCE [LARGE SCALE GENOMIC DNA]</scope>
    <source>
        <strain evidence="4">DSM 14371 / CIP 107618 / JCM 11309 / KCTC 3954 / HTE831</strain>
    </source>
</reference>
<dbReference type="InterPro" id="IPR042047">
    <property type="entry name" value="SleB_dom1"/>
</dbReference>
<dbReference type="eggNOG" id="COG3773">
    <property type="taxonomic scope" value="Bacteria"/>
</dbReference>
<dbReference type="EMBL" id="BA000028">
    <property type="protein sequence ID" value="BAC12618.1"/>
    <property type="molecule type" value="Genomic_DNA"/>
</dbReference>
<dbReference type="HOGENOM" id="CLU_053345_1_2_9"/>
<keyword evidence="4" id="KW-1185">Reference proteome</keyword>
<organism evidence="3 4">
    <name type="scientific">Oceanobacillus iheyensis (strain DSM 14371 / CIP 107618 / JCM 11309 / KCTC 3954 / HTE831)</name>
    <dbReference type="NCBI Taxonomy" id="221109"/>
    <lineage>
        <taxon>Bacteria</taxon>
        <taxon>Bacillati</taxon>
        <taxon>Bacillota</taxon>
        <taxon>Bacilli</taxon>
        <taxon>Bacillales</taxon>
        <taxon>Bacillaceae</taxon>
        <taxon>Oceanobacillus</taxon>
    </lineage>
</organism>
<dbReference type="EC" id="3.5.1.28" evidence="3"/>